<evidence type="ECO:0000313" key="2">
    <source>
        <dbReference type="EMBL" id="BAY58510.1"/>
    </source>
</evidence>
<evidence type="ECO:0000256" key="1">
    <source>
        <dbReference type="SAM" id="Phobius"/>
    </source>
</evidence>
<dbReference type="EMBL" id="AP018203">
    <property type="protein sequence ID" value="BAY58510.1"/>
    <property type="molecule type" value="Genomic_DNA"/>
</dbReference>
<evidence type="ECO:0000313" key="3">
    <source>
        <dbReference type="Proteomes" id="UP000217895"/>
    </source>
</evidence>
<protein>
    <submittedName>
        <fullName evidence="2">Uncharacterized protein</fullName>
    </submittedName>
</protein>
<keyword evidence="1" id="KW-1133">Transmembrane helix</keyword>
<dbReference type="Proteomes" id="UP000217895">
    <property type="component" value="Chromosome"/>
</dbReference>
<keyword evidence="3" id="KW-1185">Reference proteome</keyword>
<keyword evidence="1" id="KW-0472">Membrane</keyword>
<reference evidence="2 3" key="1">
    <citation type="submission" date="2017-06" db="EMBL/GenBank/DDBJ databases">
        <title>Genome sequencing of cyanobaciteial culture collection at National Institute for Environmental Studies (NIES).</title>
        <authorList>
            <person name="Hirose Y."/>
            <person name="Shimura Y."/>
            <person name="Fujisawa T."/>
            <person name="Nakamura Y."/>
            <person name="Kawachi M."/>
        </authorList>
    </citation>
    <scope>NUCLEOTIDE SEQUENCE [LARGE SCALE GENOMIC DNA]</scope>
    <source>
        <strain evidence="2 3">NIES-2135</strain>
    </source>
</reference>
<sequence length="108" mass="11432">MLVRVSPPKLVKIDELEPDRSLTLIPIEESSITTQPPVVMGDPLAVRIFVIACGCLGAIGLVILGMLLARPPAPVPQVQQQQPQPSIVIVPAPAQNQSGSKCLAFCSQ</sequence>
<dbReference type="AlphaFoldDB" id="A0A1Z4JP76"/>
<keyword evidence="1" id="KW-0812">Transmembrane</keyword>
<accession>A0A1Z4JP76</accession>
<feature type="transmembrane region" description="Helical" evidence="1">
    <location>
        <begin position="44"/>
        <end position="69"/>
    </location>
</feature>
<organism evidence="2 3">
    <name type="scientific">Leptolyngbya boryana NIES-2135</name>
    <dbReference type="NCBI Taxonomy" id="1973484"/>
    <lineage>
        <taxon>Bacteria</taxon>
        <taxon>Bacillati</taxon>
        <taxon>Cyanobacteriota</taxon>
        <taxon>Cyanophyceae</taxon>
        <taxon>Leptolyngbyales</taxon>
        <taxon>Leptolyngbyaceae</taxon>
        <taxon>Leptolyngbya group</taxon>
        <taxon>Leptolyngbya</taxon>
    </lineage>
</organism>
<proteinExistence type="predicted"/>
<name>A0A1Z4JP76_LEPBY</name>
<gene>
    <name evidence="2" type="ORF">NIES2135_53830</name>
</gene>